<dbReference type="PANTHER" id="PTHR12121">
    <property type="entry name" value="CARBON CATABOLITE REPRESSOR PROTEIN 4"/>
    <property type="match status" value="1"/>
</dbReference>
<dbReference type="STRING" id="1173027.Mic7113_4143"/>
<reference evidence="2 3" key="1">
    <citation type="submission" date="2012-06" db="EMBL/GenBank/DDBJ databases">
        <title>Finished chromosome of genome of Microcoleus sp. PCC 7113.</title>
        <authorList>
            <consortium name="US DOE Joint Genome Institute"/>
            <person name="Gugger M."/>
            <person name="Coursin T."/>
            <person name="Rippka R."/>
            <person name="Tandeau De Marsac N."/>
            <person name="Huntemann M."/>
            <person name="Wei C.-L."/>
            <person name="Han J."/>
            <person name="Detter J.C."/>
            <person name="Han C."/>
            <person name="Tapia R."/>
            <person name="Chen A."/>
            <person name="Kyrpides N."/>
            <person name="Mavromatis K."/>
            <person name="Markowitz V."/>
            <person name="Szeto E."/>
            <person name="Ivanova N."/>
            <person name="Pagani I."/>
            <person name="Pati A."/>
            <person name="Goodwin L."/>
            <person name="Nordberg H.P."/>
            <person name="Cantor M.N."/>
            <person name="Hua S.X."/>
            <person name="Woyke T."/>
            <person name="Kerfeld C.A."/>
        </authorList>
    </citation>
    <scope>NUCLEOTIDE SEQUENCE [LARGE SCALE GENOMIC DNA]</scope>
    <source>
        <strain evidence="2 3">PCC 7113</strain>
    </source>
</reference>
<dbReference type="InterPro" id="IPR005135">
    <property type="entry name" value="Endo/exonuclease/phosphatase"/>
</dbReference>
<accession>K9WHF0</accession>
<dbReference type="OrthoDB" id="9793162at2"/>
<dbReference type="EMBL" id="CP003630">
    <property type="protein sequence ID" value="AFZ19845.1"/>
    <property type="molecule type" value="Genomic_DNA"/>
</dbReference>
<feature type="domain" description="Endonuclease/exonuclease/phosphatase" evidence="1">
    <location>
        <begin position="6"/>
        <end position="251"/>
    </location>
</feature>
<gene>
    <name evidence="2" type="ORF">Mic7113_4143</name>
</gene>
<dbReference type="PATRIC" id="fig|1173027.3.peg.4575"/>
<dbReference type="Proteomes" id="UP000010471">
    <property type="component" value="Chromosome"/>
</dbReference>
<protein>
    <submittedName>
        <fullName evidence="2">Metal-dependent hydrolase</fullName>
    </submittedName>
</protein>
<evidence type="ECO:0000313" key="2">
    <source>
        <dbReference type="EMBL" id="AFZ19845.1"/>
    </source>
</evidence>
<dbReference type="KEGG" id="mic:Mic7113_4143"/>
<keyword evidence="2" id="KW-0378">Hydrolase</keyword>
<evidence type="ECO:0000313" key="3">
    <source>
        <dbReference type="Proteomes" id="UP000010471"/>
    </source>
</evidence>
<dbReference type="eggNOG" id="COG3568">
    <property type="taxonomic scope" value="Bacteria"/>
</dbReference>
<dbReference type="CDD" id="cd09083">
    <property type="entry name" value="EEP-1"/>
    <property type="match status" value="1"/>
</dbReference>
<name>K9WHF0_9CYAN</name>
<sequence length="273" mass="30674">MEIRVMSFNLRYDKPDPGNHAWKVRKQAVAALITHYSPDLIGTQEGQSHQLLDLHRLLPNYQSVGSDRTGTDTGEYCAIFYRTERLRCLRTQDFVLSDTPEIPGSISPAWGNPIPRMASWAEFAVAGEARTVTLLNTHLDYKSVQARELGVKLIRNRIGRSELAESYLFLTGDFNADPGTLPREMLKSPLSNGVTLHDALTGIELEHQLSFHDFTGQASAAIDTIYYDSRVSLQNVCIDTEQWLGNWPSDHFPVVANFVSTGLNPDIERNNRD</sequence>
<keyword evidence="3" id="KW-1185">Reference proteome</keyword>
<dbReference type="SUPFAM" id="SSF56219">
    <property type="entry name" value="DNase I-like"/>
    <property type="match status" value="1"/>
</dbReference>
<dbReference type="AlphaFoldDB" id="K9WHF0"/>
<dbReference type="GO" id="GO:0000175">
    <property type="term" value="F:3'-5'-RNA exonuclease activity"/>
    <property type="evidence" value="ECO:0007669"/>
    <property type="project" value="TreeGrafter"/>
</dbReference>
<evidence type="ECO:0000259" key="1">
    <source>
        <dbReference type="Pfam" id="PF03372"/>
    </source>
</evidence>
<proteinExistence type="predicted"/>
<dbReference type="RefSeq" id="WP_015183981.1">
    <property type="nucleotide sequence ID" value="NC_019738.1"/>
</dbReference>
<dbReference type="Gene3D" id="3.60.10.10">
    <property type="entry name" value="Endonuclease/exonuclease/phosphatase"/>
    <property type="match status" value="1"/>
</dbReference>
<dbReference type="Pfam" id="PF03372">
    <property type="entry name" value="Exo_endo_phos"/>
    <property type="match status" value="1"/>
</dbReference>
<dbReference type="PANTHER" id="PTHR12121:SF36">
    <property type="entry name" value="ENDONUCLEASE_EXONUCLEASE_PHOSPHATASE DOMAIN-CONTAINING PROTEIN"/>
    <property type="match status" value="1"/>
</dbReference>
<dbReference type="HOGENOM" id="CLU_030508_1_0_3"/>
<organism evidence="2 3">
    <name type="scientific">Allocoleopsis franciscana PCC 7113</name>
    <dbReference type="NCBI Taxonomy" id="1173027"/>
    <lineage>
        <taxon>Bacteria</taxon>
        <taxon>Bacillati</taxon>
        <taxon>Cyanobacteriota</taxon>
        <taxon>Cyanophyceae</taxon>
        <taxon>Coleofasciculales</taxon>
        <taxon>Coleofasciculaceae</taxon>
        <taxon>Allocoleopsis</taxon>
        <taxon>Allocoleopsis franciscana</taxon>
    </lineage>
</organism>
<dbReference type="InterPro" id="IPR050410">
    <property type="entry name" value="CCR4/nocturin_mRNA_transcr"/>
</dbReference>
<dbReference type="InterPro" id="IPR036691">
    <property type="entry name" value="Endo/exonu/phosph_ase_sf"/>
</dbReference>